<name>A0AAW2EAV1_9HYME</name>
<dbReference type="AlphaFoldDB" id="A0AAW2EAV1"/>
<reference evidence="1 2" key="1">
    <citation type="submission" date="2023-03" db="EMBL/GenBank/DDBJ databases">
        <title>High recombination rates correlate with genetic variation in Cardiocondyla obscurior ants.</title>
        <authorList>
            <person name="Errbii M."/>
        </authorList>
    </citation>
    <scope>NUCLEOTIDE SEQUENCE [LARGE SCALE GENOMIC DNA]</scope>
    <source>
        <strain evidence="1">Alpha-2009</strain>
        <tissue evidence="1">Whole body</tissue>
    </source>
</reference>
<dbReference type="EMBL" id="JADYXP020000028">
    <property type="protein sequence ID" value="KAL0099431.1"/>
    <property type="molecule type" value="Genomic_DNA"/>
</dbReference>
<dbReference type="Proteomes" id="UP001430953">
    <property type="component" value="Unassembled WGS sequence"/>
</dbReference>
<proteinExistence type="predicted"/>
<protein>
    <submittedName>
        <fullName evidence="1">Uncharacterized protein</fullName>
    </submittedName>
</protein>
<comment type="caution">
    <text evidence="1">The sequence shown here is derived from an EMBL/GenBank/DDBJ whole genome shotgun (WGS) entry which is preliminary data.</text>
</comment>
<keyword evidence="2" id="KW-1185">Reference proteome</keyword>
<evidence type="ECO:0000313" key="2">
    <source>
        <dbReference type="Proteomes" id="UP001430953"/>
    </source>
</evidence>
<gene>
    <name evidence="1" type="ORF">PUN28_020157</name>
</gene>
<accession>A0AAW2EAV1</accession>
<evidence type="ECO:0000313" key="1">
    <source>
        <dbReference type="EMBL" id="KAL0099431.1"/>
    </source>
</evidence>
<organism evidence="1 2">
    <name type="scientific">Cardiocondyla obscurior</name>
    <dbReference type="NCBI Taxonomy" id="286306"/>
    <lineage>
        <taxon>Eukaryota</taxon>
        <taxon>Metazoa</taxon>
        <taxon>Ecdysozoa</taxon>
        <taxon>Arthropoda</taxon>
        <taxon>Hexapoda</taxon>
        <taxon>Insecta</taxon>
        <taxon>Pterygota</taxon>
        <taxon>Neoptera</taxon>
        <taxon>Endopterygota</taxon>
        <taxon>Hymenoptera</taxon>
        <taxon>Apocrita</taxon>
        <taxon>Aculeata</taxon>
        <taxon>Formicoidea</taxon>
        <taxon>Formicidae</taxon>
        <taxon>Myrmicinae</taxon>
        <taxon>Cardiocondyla</taxon>
    </lineage>
</organism>
<sequence>MATLKRKQSCANVNVTWKGVREKRNRCLEREKNMPLVGIVHGSINKEKSFNGDVSNWEIIVKYKLQRTYLQTTIKTTRNWFLPETRGEETRNIIRKRWKLRKVSRYVESAVA</sequence>